<evidence type="ECO:0000256" key="3">
    <source>
        <dbReference type="SAM" id="Phobius"/>
    </source>
</evidence>
<keyword evidence="2" id="KW-1015">Disulfide bond</keyword>
<organism evidence="6 7">
    <name type="scientific">Wuchereria bancrofti</name>
    <dbReference type="NCBI Taxonomy" id="6293"/>
    <lineage>
        <taxon>Eukaryota</taxon>
        <taxon>Metazoa</taxon>
        <taxon>Ecdysozoa</taxon>
        <taxon>Nematoda</taxon>
        <taxon>Chromadorea</taxon>
        <taxon>Rhabditida</taxon>
        <taxon>Spirurina</taxon>
        <taxon>Spiruromorpha</taxon>
        <taxon>Filarioidea</taxon>
        <taxon>Onchocercidae</taxon>
        <taxon>Wuchereria</taxon>
    </lineage>
</organism>
<dbReference type="Pfam" id="PF13927">
    <property type="entry name" value="Ig_3"/>
    <property type="match status" value="1"/>
</dbReference>
<dbReference type="PANTHER" id="PTHR44170:SF55">
    <property type="entry name" value="OBSCURIN ISOFORM X2"/>
    <property type="match status" value="1"/>
</dbReference>
<evidence type="ECO:0000256" key="1">
    <source>
        <dbReference type="ARBA" id="ARBA00022737"/>
    </source>
</evidence>
<dbReference type="InterPro" id="IPR007110">
    <property type="entry name" value="Ig-like_dom"/>
</dbReference>
<dbReference type="EMBL" id="UYWW01000857">
    <property type="protein sequence ID" value="VDM09459.1"/>
    <property type="molecule type" value="Genomic_DNA"/>
</dbReference>
<name>A0A3P7E0X0_WUCBA</name>
<dbReference type="PANTHER" id="PTHR44170">
    <property type="entry name" value="PROTEIN SIDEKICK"/>
    <property type="match status" value="1"/>
</dbReference>
<keyword evidence="3" id="KW-1133">Transmembrane helix</keyword>
<dbReference type="Gene3D" id="2.60.40.10">
    <property type="entry name" value="Immunoglobulins"/>
    <property type="match status" value="6"/>
</dbReference>
<dbReference type="InterPro" id="IPR013151">
    <property type="entry name" value="Immunoglobulin_dom"/>
</dbReference>
<dbReference type="PROSITE" id="PS50835">
    <property type="entry name" value="IG_LIKE"/>
    <property type="match status" value="4"/>
</dbReference>
<feature type="domain" description="Ig-like" evidence="4">
    <location>
        <begin position="327"/>
        <end position="422"/>
    </location>
</feature>
<feature type="domain" description="Ig-like" evidence="4">
    <location>
        <begin position="571"/>
        <end position="637"/>
    </location>
</feature>
<feature type="transmembrane region" description="Helical" evidence="3">
    <location>
        <begin position="927"/>
        <end position="950"/>
    </location>
</feature>
<dbReference type="InterPro" id="IPR036116">
    <property type="entry name" value="FN3_sf"/>
</dbReference>
<dbReference type="InterPro" id="IPR036179">
    <property type="entry name" value="Ig-like_dom_sf"/>
</dbReference>
<feature type="domain" description="Fibronectin type-III" evidence="5">
    <location>
        <begin position="799"/>
        <end position="894"/>
    </location>
</feature>
<dbReference type="GO" id="GO:0098609">
    <property type="term" value="P:cell-cell adhesion"/>
    <property type="evidence" value="ECO:0007669"/>
    <property type="project" value="TreeGrafter"/>
</dbReference>
<proteinExistence type="predicted"/>
<reference evidence="6 7" key="1">
    <citation type="submission" date="2018-11" db="EMBL/GenBank/DDBJ databases">
        <authorList>
            <consortium name="Pathogen Informatics"/>
        </authorList>
    </citation>
    <scope>NUCLEOTIDE SEQUENCE [LARGE SCALE GENOMIC DNA]</scope>
</reference>
<evidence type="ECO:0000256" key="2">
    <source>
        <dbReference type="ARBA" id="ARBA00023157"/>
    </source>
</evidence>
<dbReference type="InterPro" id="IPR003599">
    <property type="entry name" value="Ig_sub"/>
</dbReference>
<dbReference type="OrthoDB" id="5982258at2759"/>
<feature type="domain" description="Ig-like" evidence="4">
    <location>
        <begin position="206"/>
        <end position="309"/>
    </location>
</feature>
<dbReference type="CDD" id="cd00063">
    <property type="entry name" value="FN3"/>
    <property type="match status" value="2"/>
</dbReference>
<dbReference type="PROSITE" id="PS50853">
    <property type="entry name" value="FN3"/>
    <property type="match status" value="2"/>
</dbReference>
<accession>A0A3P7E0X0</accession>
<keyword evidence="1" id="KW-0677">Repeat</keyword>
<sequence>MDLYIMMLYHFVGCISCSLASFCISHFQQLEGFLLNFEFDYAWLLISLTRSVSRSVYEWYGNRKDEMQKFIRFSSLNRFAPVLYNRHRIIVSSARYNVERIFKLPRLILHADQYYLVRRKVVVMSCQIEPGWRGATMADVRWIKDGVPISGLENENMPNELLVDGPTLKIQNGKHHTEGDYQCSALIRGVRLSNGKHVDTRLVSAPVKFRRARITKFEKVAPESVVVLQGQIARLPCSGMPDVVPGPPEITFEKEGYNRLLGIPGDERYLSTSSGIQIPLSKLSDSGNYYCVVRNTFTNQTRKSPHFVKLEVLTKRYNSIEPALVYPVTSSSINEPIVVDVVKGQTALLECVVTSTKIIWTRVTSSLLFVLKMSNFNDKREKRLYPGETAISVSSEKARLRQIWDNLQIQQVNEADTGIYICESMTLFSPLMVKSPKVYYNLRVHAPTDVQLMLGQLATDKSWKLSCLALNLHYEIPMVYMNGLALIDAMVKLGVPPHTNFFTNPINATLTSSVALSGSVQCISRPAMDEAEVYGNGLERGRAMNLYVDNRISQQVNLILQGPENSTKIVGETAQMVCLVVPRTTKTIWTKDGKRMALIGKKRIRLVGTASLQISDVQLEDEGWYTCEVTDNTNHVTRSSSYLKIIPKEVFLQDEKDSGMKNQDNIISKNTATQYQEKEGEKKLQSRTGGLRELLMDVPRAFISGRNVRVLWSLPKNYAFPNKIASFQIEFRAESNKKWIIGELVDGHVRAVTIKALLPGNRYQFRVLAKMLDQSIILTHPTDWLKIEQVPESGNEISAQLNIIFFSPVSDTVLQLHWNYTASNYIRSPETFLISYASVSDKNYTHTIRLNSSFSMTNLSNLLPSTEYRAIVEVEFADKTSQRSEPSVARTLDRRSQNLTTNSSASLLALFNHRFSYLTSSWSTQSIILLITSFLSPVILITFGLLLYSLKQQYTRKISRAACGKFMDASHRIFNEQRVQKSHLYCEAAIAMSAMSDVNEFTPLKMKSSEDRPRSFVSLRSFSFSKDYGIMPNLYGEEDNFLEEKNTLTSFRDRLWTNGKIYENVISEASDIQEPVQKALQTSDSHEESFWLKGIMNNGQMMQPNEALVLPLGVQMLALKRAENSIQYTALQALSGTKGTADDSLRNSQISFTADGCYLHTFKSQTSNSIPKHYIE</sequence>
<dbReference type="InterPro" id="IPR003961">
    <property type="entry name" value="FN3_dom"/>
</dbReference>
<keyword evidence="7" id="KW-1185">Reference proteome</keyword>
<keyword evidence="3" id="KW-0472">Membrane</keyword>
<dbReference type="SUPFAM" id="SSF48726">
    <property type="entry name" value="Immunoglobulin"/>
    <property type="match status" value="4"/>
</dbReference>
<protein>
    <recommendedName>
        <fullName evidence="8">Immunoglobulin I-set domain-containing protein</fullName>
    </recommendedName>
</protein>
<feature type="transmembrane region" description="Helical" evidence="3">
    <location>
        <begin position="7"/>
        <end position="27"/>
    </location>
</feature>
<dbReference type="SMART" id="SM00409">
    <property type="entry name" value="IG"/>
    <property type="match status" value="4"/>
</dbReference>
<evidence type="ECO:0008006" key="8">
    <source>
        <dbReference type="Google" id="ProtNLM"/>
    </source>
</evidence>
<evidence type="ECO:0000259" key="4">
    <source>
        <dbReference type="PROSITE" id="PS50835"/>
    </source>
</evidence>
<dbReference type="SMART" id="SM00408">
    <property type="entry name" value="IGc2"/>
    <property type="match status" value="4"/>
</dbReference>
<dbReference type="InParanoid" id="A0A3P7E0X0"/>
<dbReference type="OMA" id="CISRPAM"/>
<evidence type="ECO:0000313" key="7">
    <source>
        <dbReference type="Proteomes" id="UP000270924"/>
    </source>
</evidence>
<dbReference type="Proteomes" id="UP000270924">
    <property type="component" value="Unassembled WGS sequence"/>
</dbReference>
<gene>
    <name evidence="6" type="ORF">WBA_LOCUS2845</name>
</gene>
<feature type="domain" description="Fibronectin type-III" evidence="5">
    <location>
        <begin position="694"/>
        <end position="793"/>
    </location>
</feature>
<feature type="domain" description="Ig-like" evidence="4">
    <location>
        <begin position="105"/>
        <end position="204"/>
    </location>
</feature>
<dbReference type="Pfam" id="PF00047">
    <property type="entry name" value="ig"/>
    <property type="match status" value="1"/>
</dbReference>
<dbReference type="InterPro" id="IPR013783">
    <property type="entry name" value="Ig-like_fold"/>
</dbReference>
<dbReference type="SUPFAM" id="SSF49265">
    <property type="entry name" value="Fibronectin type III"/>
    <property type="match status" value="1"/>
</dbReference>
<dbReference type="InterPro" id="IPR003598">
    <property type="entry name" value="Ig_sub2"/>
</dbReference>
<evidence type="ECO:0000259" key="5">
    <source>
        <dbReference type="PROSITE" id="PS50853"/>
    </source>
</evidence>
<evidence type="ECO:0000313" key="6">
    <source>
        <dbReference type="EMBL" id="VDM09459.1"/>
    </source>
</evidence>
<keyword evidence="3" id="KW-0812">Transmembrane</keyword>
<dbReference type="AlphaFoldDB" id="A0A3P7E0X0"/>